<dbReference type="Pfam" id="PF00561">
    <property type="entry name" value="Abhydrolase_1"/>
    <property type="match status" value="1"/>
</dbReference>
<sequence length="253" mass="27424">MLRILTEGEDTAHPPIVIAHGLFGSARNWGVIAKRLSGSRRVITVDMRNHGDSDWTGSHTYPDLAEDLAEVITGAGGQADVLGHSMGGKAAMALALLHPGAVRRLIVADIAPVAYGHTQQHLIDAMRRMDLACVETRGDADRQLAAHVAEAGVRAFLLQSLDVKGRRWRFNLDVLERFMPEILGWPDLGGQFDGPTLILSGALSDYVRPEHRPSIKALFPQARFAKIPGAGHWLHADRPREFEAAVAAFSGVG</sequence>
<dbReference type="RefSeq" id="WP_109667060.1">
    <property type="nucleotide sequence ID" value="NZ_QGGW01000003.1"/>
</dbReference>
<comment type="caution">
    <text evidence="3">The sequence shown here is derived from an EMBL/GenBank/DDBJ whole genome shotgun (WGS) entry which is preliminary data.</text>
</comment>
<organism evidence="3 4">
    <name type="scientific">Roseicyclus mahoneyensis</name>
    <dbReference type="NCBI Taxonomy" id="164332"/>
    <lineage>
        <taxon>Bacteria</taxon>
        <taxon>Pseudomonadati</taxon>
        <taxon>Pseudomonadota</taxon>
        <taxon>Alphaproteobacteria</taxon>
        <taxon>Rhodobacterales</taxon>
        <taxon>Roseobacteraceae</taxon>
        <taxon>Roseicyclus</taxon>
    </lineage>
</organism>
<keyword evidence="1" id="KW-0378">Hydrolase</keyword>
<evidence type="ECO:0000259" key="2">
    <source>
        <dbReference type="Pfam" id="PF00561"/>
    </source>
</evidence>
<dbReference type="PRINTS" id="PR00111">
    <property type="entry name" value="ABHYDROLASE"/>
</dbReference>
<gene>
    <name evidence="3" type="ORF">C7455_103114</name>
</gene>
<dbReference type="OrthoDB" id="9808398at2"/>
<dbReference type="AlphaFoldDB" id="A0A316GJV9"/>
<dbReference type="Gene3D" id="3.40.50.1820">
    <property type="entry name" value="alpha/beta hydrolase"/>
    <property type="match status" value="1"/>
</dbReference>
<dbReference type="InterPro" id="IPR000073">
    <property type="entry name" value="AB_hydrolase_1"/>
</dbReference>
<proteinExistence type="predicted"/>
<feature type="domain" description="AB hydrolase-1" evidence="2">
    <location>
        <begin position="14"/>
        <end position="239"/>
    </location>
</feature>
<evidence type="ECO:0000313" key="3">
    <source>
        <dbReference type="EMBL" id="PWK60916.1"/>
    </source>
</evidence>
<keyword evidence="4" id="KW-1185">Reference proteome</keyword>
<dbReference type="InterPro" id="IPR029058">
    <property type="entry name" value="AB_hydrolase_fold"/>
</dbReference>
<evidence type="ECO:0000256" key="1">
    <source>
        <dbReference type="ARBA" id="ARBA00022801"/>
    </source>
</evidence>
<protein>
    <submittedName>
        <fullName evidence="3">Pimeloyl-ACP methyl ester carboxylesterase</fullName>
    </submittedName>
</protein>
<reference evidence="3 4" key="1">
    <citation type="submission" date="2018-05" db="EMBL/GenBank/DDBJ databases">
        <title>Genomic Encyclopedia of Type Strains, Phase IV (KMG-IV): sequencing the most valuable type-strain genomes for metagenomic binning, comparative biology and taxonomic classification.</title>
        <authorList>
            <person name="Goeker M."/>
        </authorList>
    </citation>
    <scope>NUCLEOTIDE SEQUENCE [LARGE SCALE GENOMIC DNA]</scope>
    <source>
        <strain evidence="3 4">DSM 16097</strain>
    </source>
</reference>
<evidence type="ECO:0000313" key="4">
    <source>
        <dbReference type="Proteomes" id="UP000245708"/>
    </source>
</evidence>
<accession>A0A316GJV9</accession>
<name>A0A316GJV9_9RHOB</name>
<dbReference type="Proteomes" id="UP000245708">
    <property type="component" value="Unassembled WGS sequence"/>
</dbReference>
<dbReference type="PANTHER" id="PTHR46118:SF4">
    <property type="entry name" value="PROTEIN ABHD11"/>
    <property type="match status" value="1"/>
</dbReference>
<dbReference type="PANTHER" id="PTHR46118">
    <property type="entry name" value="PROTEIN ABHD11"/>
    <property type="match status" value="1"/>
</dbReference>
<dbReference type="EMBL" id="QGGW01000003">
    <property type="protein sequence ID" value="PWK60916.1"/>
    <property type="molecule type" value="Genomic_DNA"/>
</dbReference>
<dbReference type="GO" id="GO:0052689">
    <property type="term" value="F:carboxylic ester hydrolase activity"/>
    <property type="evidence" value="ECO:0007669"/>
    <property type="project" value="TreeGrafter"/>
</dbReference>
<dbReference type="SUPFAM" id="SSF53474">
    <property type="entry name" value="alpha/beta-Hydrolases"/>
    <property type="match status" value="1"/>
</dbReference>